<dbReference type="PANTHER" id="PTHR43297:SF2">
    <property type="entry name" value="DIPEPTIDE TRANSPORT ATP-BINDING PROTEIN DPPD"/>
    <property type="match status" value="1"/>
</dbReference>
<dbReference type="InterPro" id="IPR013563">
    <property type="entry name" value="Oligopep_ABC_C"/>
</dbReference>
<keyword evidence="4" id="KW-1003">Cell membrane</keyword>
<keyword evidence="3" id="KW-0813">Transport</keyword>
<dbReference type="PROSITE" id="PS50893">
    <property type="entry name" value="ABC_TRANSPORTER_2"/>
    <property type="match status" value="1"/>
</dbReference>
<dbReference type="SMART" id="SM00382">
    <property type="entry name" value="AAA"/>
    <property type="match status" value="1"/>
</dbReference>
<organism evidence="9 10">
    <name type="scientific">Victivallis lenta</name>
    <dbReference type="NCBI Taxonomy" id="2606640"/>
    <lineage>
        <taxon>Bacteria</taxon>
        <taxon>Pseudomonadati</taxon>
        <taxon>Lentisphaerota</taxon>
        <taxon>Lentisphaeria</taxon>
        <taxon>Victivallales</taxon>
        <taxon>Victivallaceae</taxon>
        <taxon>Victivallis</taxon>
    </lineage>
</organism>
<evidence type="ECO:0000256" key="6">
    <source>
        <dbReference type="ARBA" id="ARBA00022840"/>
    </source>
</evidence>
<dbReference type="NCBIfam" id="TIGR01727">
    <property type="entry name" value="oligo_HPY"/>
    <property type="match status" value="1"/>
</dbReference>
<comment type="caution">
    <text evidence="9">The sequence shown here is derived from an EMBL/GenBank/DDBJ whole genome shotgun (WGS) entry which is preliminary data.</text>
</comment>
<dbReference type="PROSITE" id="PS00211">
    <property type="entry name" value="ABC_TRANSPORTER_1"/>
    <property type="match status" value="1"/>
</dbReference>
<name>A0A844G6I5_9BACT</name>
<evidence type="ECO:0000313" key="9">
    <source>
        <dbReference type="EMBL" id="MST98502.1"/>
    </source>
</evidence>
<dbReference type="InterPro" id="IPR003439">
    <property type="entry name" value="ABC_transporter-like_ATP-bd"/>
</dbReference>
<dbReference type="Proteomes" id="UP000435649">
    <property type="component" value="Unassembled WGS sequence"/>
</dbReference>
<dbReference type="GO" id="GO:0005524">
    <property type="term" value="F:ATP binding"/>
    <property type="evidence" value="ECO:0007669"/>
    <property type="project" value="UniProtKB-KW"/>
</dbReference>
<keyword evidence="7" id="KW-0472">Membrane</keyword>
<dbReference type="Pfam" id="PF00005">
    <property type="entry name" value="ABC_tran"/>
    <property type="match status" value="1"/>
</dbReference>
<gene>
    <name evidence="9" type="ORF">FYJ85_15780</name>
</gene>
<dbReference type="CDD" id="cd03257">
    <property type="entry name" value="ABC_NikE_OppD_transporters"/>
    <property type="match status" value="1"/>
</dbReference>
<feature type="domain" description="ABC transporter" evidence="8">
    <location>
        <begin position="4"/>
        <end position="256"/>
    </location>
</feature>
<dbReference type="PANTHER" id="PTHR43297">
    <property type="entry name" value="OLIGOPEPTIDE TRANSPORT ATP-BINDING PROTEIN APPD"/>
    <property type="match status" value="1"/>
</dbReference>
<dbReference type="InterPro" id="IPR050388">
    <property type="entry name" value="ABC_Ni/Peptide_Import"/>
</dbReference>
<dbReference type="AlphaFoldDB" id="A0A844G6I5"/>
<reference evidence="9 10" key="1">
    <citation type="submission" date="2019-08" db="EMBL/GenBank/DDBJ databases">
        <title>In-depth cultivation of the pig gut microbiome towards novel bacterial diversity and tailored functional studies.</title>
        <authorList>
            <person name="Wylensek D."/>
            <person name="Hitch T.C.A."/>
            <person name="Clavel T."/>
        </authorList>
    </citation>
    <scope>NUCLEOTIDE SEQUENCE [LARGE SCALE GENOMIC DNA]</scope>
    <source>
        <strain evidence="9 10">BBE-744-WT-12</strain>
    </source>
</reference>
<evidence type="ECO:0000313" key="10">
    <source>
        <dbReference type="Proteomes" id="UP000435649"/>
    </source>
</evidence>
<evidence type="ECO:0000256" key="1">
    <source>
        <dbReference type="ARBA" id="ARBA00004417"/>
    </source>
</evidence>
<comment type="similarity">
    <text evidence="2">Belongs to the ABC transporter superfamily.</text>
</comment>
<dbReference type="Gene3D" id="3.40.50.300">
    <property type="entry name" value="P-loop containing nucleotide triphosphate hydrolases"/>
    <property type="match status" value="1"/>
</dbReference>
<keyword evidence="10" id="KW-1185">Reference proteome</keyword>
<dbReference type="Pfam" id="PF08352">
    <property type="entry name" value="oligo_HPY"/>
    <property type="match status" value="1"/>
</dbReference>
<dbReference type="FunFam" id="3.40.50.300:FF:000016">
    <property type="entry name" value="Oligopeptide ABC transporter ATP-binding component"/>
    <property type="match status" value="1"/>
</dbReference>
<dbReference type="InterPro" id="IPR027417">
    <property type="entry name" value="P-loop_NTPase"/>
</dbReference>
<evidence type="ECO:0000256" key="2">
    <source>
        <dbReference type="ARBA" id="ARBA00005417"/>
    </source>
</evidence>
<protein>
    <submittedName>
        <fullName evidence="9">ABC transporter ATP-binding protein</fullName>
    </submittedName>
</protein>
<proteinExistence type="inferred from homology"/>
<dbReference type="EMBL" id="VUNS01000019">
    <property type="protein sequence ID" value="MST98502.1"/>
    <property type="molecule type" value="Genomic_DNA"/>
</dbReference>
<dbReference type="RefSeq" id="WP_106051274.1">
    <property type="nucleotide sequence ID" value="NZ_VUNS01000019.1"/>
</dbReference>
<dbReference type="GO" id="GO:0016887">
    <property type="term" value="F:ATP hydrolysis activity"/>
    <property type="evidence" value="ECO:0007669"/>
    <property type="project" value="InterPro"/>
</dbReference>
<dbReference type="GO" id="GO:0005886">
    <property type="term" value="C:plasma membrane"/>
    <property type="evidence" value="ECO:0007669"/>
    <property type="project" value="UniProtKB-SubCell"/>
</dbReference>
<sequence length="336" mass="36643">MALLTVKNLCIAFGSRAPHVVDNVSFEVERGEILALVGESGCGKSISCLALTSLLPTPPARVSADAILFREGAEEIDLARVSARRLRKVRGGGIAYIFQEPSVSLNPVFRIGSQIAEVLELHRPEVTDRRAEVVELLKLVGIPAPETRVDAYPHELSGGMQQRVMIAMALAGNPKLLIADEPTTALDVTIQAQILELIDDLRRKRDMAVILVTHNLGIVAEKADRVAVMYAGNIVEYAATGQLLKHPSHPYTRALLKAVPHLGGDGKRLSTIPGHVPSADDFAPGCRFSDRCERFETLSEAEREQCRNCIPGRTEPENGHFVRCFHPFPAERDALG</sequence>
<dbReference type="InterPro" id="IPR017871">
    <property type="entry name" value="ABC_transporter-like_CS"/>
</dbReference>
<comment type="subcellular location">
    <subcellularLocation>
        <location evidence="1">Cell inner membrane</location>
        <topology evidence="1">Peripheral membrane protein</topology>
    </subcellularLocation>
</comment>
<evidence type="ECO:0000256" key="7">
    <source>
        <dbReference type="ARBA" id="ARBA00023136"/>
    </source>
</evidence>
<evidence type="ECO:0000256" key="3">
    <source>
        <dbReference type="ARBA" id="ARBA00022448"/>
    </source>
</evidence>
<accession>A0A844G6I5</accession>
<dbReference type="SUPFAM" id="SSF52540">
    <property type="entry name" value="P-loop containing nucleoside triphosphate hydrolases"/>
    <property type="match status" value="1"/>
</dbReference>
<evidence type="ECO:0000256" key="4">
    <source>
        <dbReference type="ARBA" id="ARBA00022475"/>
    </source>
</evidence>
<evidence type="ECO:0000256" key="5">
    <source>
        <dbReference type="ARBA" id="ARBA00022741"/>
    </source>
</evidence>
<dbReference type="GO" id="GO:0015833">
    <property type="term" value="P:peptide transport"/>
    <property type="evidence" value="ECO:0007669"/>
    <property type="project" value="InterPro"/>
</dbReference>
<keyword evidence="6 9" id="KW-0067">ATP-binding</keyword>
<dbReference type="InterPro" id="IPR003593">
    <property type="entry name" value="AAA+_ATPase"/>
</dbReference>
<keyword evidence="5" id="KW-0547">Nucleotide-binding</keyword>
<evidence type="ECO:0000259" key="8">
    <source>
        <dbReference type="PROSITE" id="PS50893"/>
    </source>
</evidence>